<evidence type="ECO:0000313" key="2">
    <source>
        <dbReference type="EMBL" id="KAF6081727.1"/>
    </source>
</evidence>
<comment type="caution">
    <text evidence="2">The sequence shown here is derived from an EMBL/GenBank/DDBJ whole genome shotgun (WGS) entry which is preliminary data.</text>
</comment>
<evidence type="ECO:0000259" key="1">
    <source>
        <dbReference type="Pfam" id="PF00270"/>
    </source>
</evidence>
<dbReference type="Proteomes" id="UP000664940">
    <property type="component" value="Unassembled WGS sequence"/>
</dbReference>
<gene>
    <name evidence="2" type="ORF">HJG60_008746</name>
</gene>
<dbReference type="SUPFAM" id="SSF52540">
    <property type="entry name" value="P-loop containing nucleoside triphosphate hydrolases"/>
    <property type="match status" value="1"/>
</dbReference>
<organism evidence="2 3">
    <name type="scientific">Phyllostomus discolor</name>
    <name type="common">pale spear-nosed bat</name>
    <dbReference type="NCBI Taxonomy" id="89673"/>
    <lineage>
        <taxon>Eukaryota</taxon>
        <taxon>Metazoa</taxon>
        <taxon>Chordata</taxon>
        <taxon>Craniata</taxon>
        <taxon>Vertebrata</taxon>
        <taxon>Euteleostomi</taxon>
        <taxon>Mammalia</taxon>
        <taxon>Eutheria</taxon>
        <taxon>Laurasiatheria</taxon>
        <taxon>Chiroptera</taxon>
        <taxon>Yangochiroptera</taxon>
        <taxon>Phyllostomidae</taxon>
        <taxon>Phyllostominae</taxon>
        <taxon>Phyllostomus</taxon>
    </lineage>
</organism>
<dbReference type="EMBL" id="JABVXQ010000013">
    <property type="protein sequence ID" value="KAF6081727.1"/>
    <property type="molecule type" value="Genomic_DNA"/>
</dbReference>
<dbReference type="PANTHER" id="PTHR47958">
    <property type="entry name" value="ATP-DEPENDENT RNA HELICASE DBP3"/>
    <property type="match status" value="1"/>
</dbReference>
<dbReference type="GO" id="GO:0003676">
    <property type="term" value="F:nucleic acid binding"/>
    <property type="evidence" value="ECO:0007669"/>
    <property type="project" value="InterPro"/>
</dbReference>
<sequence length="122" mass="13955">MARMEWSLQASSRVTGMRLSTALTKNCSESLLHSIYAYGFEEPSAIQQYLSSKYIKMFVLSVADEILSCRFKDQIYDIFQKLNSSSQVVSLSATMPSDVLEVTKEFLRDPIWILVKKEELTL</sequence>
<dbReference type="InterPro" id="IPR011545">
    <property type="entry name" value="DEAD/DEAH_box_helicase_dom"/>
</dbReference>
<evidence type="ECO:0000313" key="3">
    <source>
        <dbReference type="Proteomes" id="UP000664940"/>
    </source>
</evidence>
<reference evidence="2 3" key="1">
    <citation type="journal article" date="2020" name="Nature">
        <title>Six reference-quality genomes reveal evolution of bat adaptations.</title>
        <authorList>
            <person name="Jebb D."/>
            <person name="Huang Z."/>
            <person name="Pippel M."/>
            <person name="Hughes G.M."/>
            <person name="Lavrichenko K."/>
            <person name="Devanna P."/>
            <person name="Winkler S."/>
            <person name="Jermiin L.S."/>
            <person name="Skirmuntt E.C."/>
            <person name="Katzourakis A."/>
            <person name="Burkitt-Gray L."/>
            <person name="Ray D.A."/>
            <person name="Sullivan K.A.M."/>
            <person name="Roscito J.G."/>
            <person name="Kirilenko B.M."/>
            <person name="Davalos L.M."/>
            <person name="Corthals A.P."/>
            <person name="Power M.L."/>
            <person name="Jones G."/>
            <person name="Ransome R.D."/>
            <person name="Dechmann D.K.N."/>
            <person name="Locatelli A.G."/>
            <person name="Puechmaille S.J."/>
            <person name="Fedrigo O."/>
            <person name="Jarvis E.D."/>
            <person name="Hiller M."/>
            <person name="Vernes S.C."/>
            <person name="Myers E.W."/>
            <person name="Teeling E.C."/>
        </authorList>
    </citation>
    <scope>NUCLEOTIDE SEQUENCE [LARGE SCALE GENOMIC DNA]</scope>
    <source>
        <strain evidence="2">Bat1K_MPI-CBG_1</strain>
    </source>
</reference>
<dbReference type="InterPro" id="IPR027417">
    <property type="entry name" value="P-loop_NTPase"/>
</dbReference>
<dbReference type="AlphaFoldDB" id="A0A834DL28"/>
<dbReference type="Pfam" id="PF00270">
    <property type="entry name" value="DEAD"/>
    <property type="match status" value="1"/>
</dbReference>
<feature type="domain" description="DEAD/DEAH-box helicase" evidence="1">
    <location>
        <begin position="43"/>
        <end position="101"/>
    </location>
</feature>
<dbReference type="GO" id="GO:0005524">
    <property type="term" value="F:ATP binding"/>
    <property type="evidence" value="ECO:0007669"/>
    <property type="project" value="InterPro"/>
</dbReference>
<proteinExistence type="predicted"/>
<protein>
    <recommendedName>
        <fullName evidence="1">DEAD/DEAH-box helicase domain-containing protein</fullName>
    </recommendedName>
</protein>
<dbReference type="Gene3D" id="3.40.50.300">
    <property type="entry name" value="P-loop containing nucleotide triphosphate hydrolases"/>
    <property type="match status" value="1"/>
</dbReference>
<name>A0A834DL28_9CHIR</name>
<accession>A0A834DL28</accession>